<protein>
    <submittedName>
        <fullName evidence="1">Uncharacterized protein</fullName>
    </submittedName>
</protein>
<comment type="caution">
    <text evidence="1">The sequence shown here is derived from an EMBL/GenBank/DDBJ whole genome shotgun (WGS) entry which is preliminary data.</text>
</comment>
<gene>
    <name evidence="1" type="ORF">CAMSH0001_1387</name>
</gene>
<sequence length="62" mass="6820">MRGFFSNGRKSAKSPLRIMAFTNGARPNLTHAKLAFGIAQGRSIKANFTKPIFGALRISLHF</sequence>
<dbReference type="EMBL" id="ACVQ01000032">
    <property type="protein sequence ID" value="EET78783.1"/>
    <property type="molecule type" value="Genomic_DNA"/>
</dbReference>
<reference evidence="1 2" key="1">
    <citation type="submission" date="2009-07" db="EMBL/GenBank/DDBJ databases">
        <authorList>
            <person name="Madupu R."/>
            <person name="Sebastian Y."/>
            <person name="Durkin A.S."/>
            <person name="Torralba M."/>
            <person name="Methe B."/>
            <person name="Sutton G.G."/>
            <person name="Strausberg R.L."/>
            <person name="Nelson K.E."/>
        </authorList>
    </citation>
    <scope>NUCLEOTIDE SEQUENCE [LARGE SCALE GENOMIC DNA]</scope>
    <source>
        <strain evidence="1 2">RM3277</strain>
    </source>
</reference>
<name>C6RIP0_9BACT</name>
<evidence type="ECO:0000313" key="2">
    <source>
        <dbReference type="Proteomes" id="UP000003107"/>
    </source>
</evidence>
<dbReference type="STRING" id="553219.CAMSH0001_1387"/>
<accession>C6RIP0</accession>
<organism evidence="1 2">
    <name type="scientific">Campylobacter showae RM3277</name>
    <dbReference type="NCBI Taxonomy" id="553219"/>
    <lineage>
        <taxon>Bacteria</taxon>
        <taxon>Pseudomonadati</taxon>
        <taxon>Campylobacterota</taxon>
        <taxon>Epsilonproteobacteria</taxon>
        <taxon>Campylobacterales</taxon>
        <taxon>Campylobacteraceae</taxon>
        <taxon>Campylobacter</taxon>
    </lineage>
</organism>
<proteinExistence type="predicted"/>
<dbReference type="Proteomes" id="UP000003107">
    <property type="component" value="Unassembled WGS sequence"/>
</dbReference>
<dbReference type="AlphaFoldDB" id="C6RIP0"/>
<evidence type="ECO:0000313" key="1">
    <source>
        <dbReference type="EMBL" id="EET78783.1"/>
    </source>
</evidence>
<keyword evidence="2" id="KW-1185">Reference proteome</keyword>